<evidence type="ECO:0000256" key="1">
    <source>
        <dbReference type="ARBA" id="ARBA00002494"/>
    </source>
</evidence>
<dbReference type="PRINTS" id="PR00162">
    <property type="entry name" value="RIESKE"/>
</dbReference>
<name>A0A346XY56_9ACTN</name>
<dbReference type="GO" id="GO:0016020">
    <property type="term" value="C:membrane"/>
    <property type="evidence" value="ECO:0007669"/>
    <property type="project" value="InterPro"/>
</dbReference>
<sequence length="165" mass="17719">MGGTLGAFGLASIGFLWPRLGSGFGADINLGPLDALLEEIDAGGGRLEYPAGRPYMVRYDRAADPEGVYGDLTGGAPVMALYQKCVHLGCRVPWCASSNWFECPCHGSQYNRWGEYRFGPAPRGLDRFPTELVDGEVHVNTSQIVTGPSRTTNVLGEPPTGEHCT</sequence>
<proteinExistence type="predicted"/>
<dbReference type="OrthoDB" id="25106at2"/>
<keyword evidence="7" id="KW-1015">Disulfide bond</keyword>
<dbReference type="InterPro" id="IPR014349">
    <property type="entry name" value="Rieske_Fe-S_prot"/>
</dbReference>
<evidence type="ECO:0000256" key="8">
    <source>
        <dbReference type="ARBA" id="ARBA00029586"/>
    </source>
</evidence>
<dbReference type="GO" id="GO:0016705">
    <property type="term" value="F:oxidoreductase activity, acting on paired donors, with incorporation or reduction of molecular oxygen"/>
    <property type="evidence" value="ECO:0007669"/>
    <property type="project" value="UniProtKB-ARBA"/>
</dbReference>
<keyword evidence="4" id="KW-0479">Metal-binding</keyword>
<comment type="function">
    <text evidence="1">Iron-sulfur subunit of the cytochrome bc1 complex, an essential component of the respiratory electron transport chain required for ATP synthesis. The bc1 complex catalyzes the oxidation of menaquinol and the reduction of cytochrome c in the respiratory chain. The bc1 complex operates through a Q-cycle mechanism that couples electron transfer to generation of the proton gradient that drives ATP synthesis.</text>
</comment>
<dbReference type="Gene3D" id="2.102.10.10">
    <property type="entry name" value="Rieske [2Fe-2S] iron-sulphur domain"/>
    <property type="match status" value="1"/>
</dbReference>
<evidence type="ECO:0000256" key="4">
    <source>
        <dbReference type="ARBA" id="ARBA00022723"/>
    </source>
</evidence>
<dbReference type="PANTHER" id="PTHR10134">
    <property type="entry name" value="CYTOCHROME B-C1 COMPLEX SUBUNIT RIESKE, MITOCHONDRIAL"/>
    <property type="match status" value="1"/>
</dbReference>
<dbReference type="KEGG" id="euz:DVS28_a2472"/>
<dbReference type="InterPro" id="IPR017941">
    <property type="entry name" value="Rieske_2Fe-2S"/>
</dbReference>
<dbReference type="GO" id="GO:0004497">
    <property type="term" value="F:monooxygenase activity"/>
    <property type="evidence" value="ECO:0007669"/>
    <property type="project" value="UniProtKB-ARBA"/>
</dbReference>
<keyword evidence="3" id="KW-0001">2Fe-2S</keyword>
<keyword evidence="6" id="KW-0411">Iron-sulfur</keyword>
<evidence type="ECO:0000256" key="2">
    <source>
        <dbReference type="ARBA" id="ARBA00015816"/>
    </source>
</evidence>
<dbReference type="AlphaFoldDB" id="A0A346XY56"/>
<evidence type="ECO:0000256" key="7">
    <source>
        <dbReference type="ARBA" id="ARBA00023157"/>
    </source>
</evidence>
<evidence type="ECO:0000313" key="11">
    <source>
        <dbReference type="EMBL" id="AXV07153.1"/>
    </source>
</evidence>
<dbReference type="EMBL" id="CP031165">
    <property type="protein sequence ID" value="AXV07153.1"/>
    <property type="molecule type" value="Genomic_DNA"/>
</dbReference>
<evidence type="ECO:0000259" key="10">
    <source>
        <dbReference type="PROSITE" id="PS51296"/>
    </source>
</evidence>
<evidence type="ECO:0000256" key="6">
    <source>
        <dbReference type="ARBA" id="ARBA00023014"/>
    </source>
</evidence>
<dbReference type="RefSeq" id="WP_114591694.1">
    <property type="nucleotide sequence ID" value="NZ_CP031165.1"/>
</dbReference>
<reference evidence="11 12" key="1">
    <citation type="submission" date="2018-09" db="EMBL/GenBank/DDBJ databases">
        <title>Complete genome sequence of Euzebya sp. DY32-46 isolated from seawater of Pacific Ocean.</title>
        <authorList>
            <person name="Xu L."/>
            <person name="Wu Y.-H."/>
            <person name="Xu X.-W."/>
        </authorList>
    </citation>
    <scope>NUCLEOTIDE SEQUENCE [LARGE SCALE GENOMIC DNA]</scope>
    <source>
        <strain evidence="11 12">DY32-46</strain>
    </source>
</reference>
<dbReference type="Proteomes" id="UP000264006">
    <property type="component" value="Chromosome"/>
</dbReference>
<dbReference type="Pfam" id="PF00355">
    <property type="entry name" value="Rieske"/>
    <property type="match status" value="1"/>
</dbReference>
<evidence type="ECO:0000256" key="9">
    <source>
        <dbReference type="ARBA" id="ARBA00034078"/>
    </source>
</evidence>
<comment type="cofactor">
    <cofactor evidence="9">
        <name>[2Fe-2S] cluster</name>
        <dbReference type="ChEBI" id="CHEBI:190135"/>
    </cofactor>
</comment>
<accession>A0A346XY56</accession>
<dbReference type="SUPFAM" id="SSF50022">
    <property type="entry name" value="ISP domain"/>
    <property type="match status" value="1"/>
</dbReference>
<dbReference type="InterPro" id="IPR005805">
    <property type="entry name" value="Rieske_Fe-S_prot_C"/>
</dbReference>
<evidence type="ECO:0000256" key="5">
    <source>
        <dbReference type="ARBA" id="ARBA00023004"/>
    </source>
</evidence>
<organism evidence="11 12">
    <name type="scientific">Euzebya pacifica</name>
    <dbReference type="NCBI Taxonomy" id="1608957"/>
    <lineage>
        <taxon>Bacteria</taxon>
        <taxon>Bacillati</taxon>
        <taxon>Actinomycetota</taxon>
        <taxon>Nitriliruptoria</taxon>
        <taxon>Euzebyales</taxon>
    </lineage>
</organism>
<dbReference type="PROSITE" id="PS51296">
    <property type="entry name" value="RIESKE"/>
    <property type="match status" value="1"/>
</dbReference>
<gene>
    <name evidence="11" type="ORF">DVS28_a2472</name>
</gene>
<feature type="domain" description="Rieske" evidence="10">
    <location>
        <begin position="48"/>
        <end position="139"/>
    </location>
</feature>
<dbReference type="GO" id="GO:0046872">
    <property type="term" value="F:metal ion binding"/>
    <property type="evidence" value="ECO:0007669"/>
    <property type="project" value="UniProtKB-KW"/>
</dbReference>
<evidence type="ECO:0000256" key="3">
    <source>
        <dbReference type="ARBA" id="ARBA00022714"/>
    </source>
</evidence>
<evidence type="ECO:0000313" key="12">
    <source>
        <dbReference type="Proteomes" id="UP000264006"/>
    </source>
</evidence>
<keyword evidence="5" id="KW-0408">Iron</keyword>
<dbReference type="InterPro" id="IPR036922">
    <property type="entry name" value="Rieske_2Fe-2S_sf"/>
</dbReference>
<keyword evidence="12" id="KW-1185">Reference proteome</keyword>
<dbReference type="GO" id="GO:0051537">
    <property type="term" value="F:2 iron, 2 sulfur cluster binding"/>
    <property type="evidence" value="ECO:0007669"/>
    <property type="project" value="UniProtKB-KW"/>
</dbReference>
<protein>
    <recommendedName>
        <fullName evidence="2">Cytochrome bc1 complex Rieske iron-sulfur subunit</fullName>
    </recommendedName>
    <alternativeName>
        <fullName evidence="8">Cytochrome bc1 reductase complex subunit QcrA</fullName>
    </alternativeName>
</protein>